<feature type="non-terminal residue" evidence="1">
    <location>
        <position position="563"/>
    </location>
</feature>
<dbReference type="Proteomes" id="UP001140096">
    <property type="component" value="Unassembled WGS sequence"/>
</dbReference>
<evidence type="ECO:0000313" key="1">
    <source>
        <dbReference type="EMBL" id="KAJ2798146.1"/>
    </source>
</evidence>
<reference evidence="1" key="1">
    <citation type="submission" date="2022-07" db="EMBL/GenBank/DDBJ databases">
        <title>Phylogenomic reconstructions and comparative analyses of Kickxellomycotina fungi.</title>
        <authorList>
            <person name="Reynolds N.K."/>
            <person name="Stajich J.E."/>
            <person name="Barry K."/>
            <person name="Grigoriev I.V."/>
            <person name="Crous P."/>
            <person name="Smith M.E."/>
        </authorList>
    </citation>
    <scope>NUCLEOTIDE SEQUENCE</scope>
    <source>
        <strain evidence="1">CBS 102833</strain>
    </source>
</reference>
<feature type="non-terminal residue" evidence="1">
    <location>
        <position position="1"/>
    </location>
</feature>
<evidence type="ECO:0000313" key="2">
    <source>
        <dbReference type="Proteomes" id="UP001140096"/>
    </source>
</evidence>
<dbReference type="EMBL" id="JANBUP010003026">
    <property type="protein sequence ID" value="KAJ2798146.1"/>
    <property type="molecule type" value="Genomic_DNA"/>
</dbReference>
<proteinExistence type="predicted"/>
<protein>
    <submittedName>
        <fullName evidence="1">Uncharacterized protein</fullName>
    </submittedName>
</protein>
<comment type="caution">
    <text evidence="1">The sequence shown here is derived from an EMBL/GenBank/DDBJ whole genome shotgun (WGS) entry which is preliminary data.</text>
</comment>
<keyword evidence="2" id="KW-1185">Reference proteome</keyword>
<organism evidence="1 2">
    <name type="scientific">Coemansia furcata</name>
    <dbReference type="NCBI Taxonomy" id="417177"/>
    <lineage>
        <taxon>Eukaryota</taxon>
        <taxon>Fungi</taxon>
        <taxon>Fungi incertae sedis</taxon>
        <taxon>Zoopagomycota</taxon>
        <taxon>Kickxellomycotina</taxon>
        <taxon>Kickxellomycetes</taxon>
        <taxon>Kickxellales</taxon>
        <taxon>Kickxellaceae</taxon>
        <taxon>Coemansia</taxon>
    </lineage>
</organism>
<name>A0ACC1L0E4_9FUNG</name>
<sequence>LGSDIDPQGVSELPNAAAFKSSGKASEWRLELCSGSDETLQLHRLSSTSGGRQANDSANSAQRIINPINENAFDSYRLETLATAERTTLTYGGDRDRWCDATISAQYVAITIERQIHILSVDCRKQEAVICHDGNILATALNCDSSFVAFGDETGTLFIVHVKTRRHVFSQIIKPSGSTPGTVPGSAIVALQFAVSESANAHITEELVVVTSEGTLVRFSSLRLCLLSQAILDGDMAVAAKIKGGIKVEFPFLSLSGRPIHASGIGGMSVTHSNGGSHIVIAGSGDACMSCWRREELSEPDGENDDVQRASTATQLADMVSFECSGSGYTKVALSLDQRYLVALSKSGALDVYERLTLTLVFRYTETLIDDFGLLAPSSTKVEAFSPTSILLAAISKPVSLNSERDDISGDSDINDEGEDRCRRLLVISLPSMEVIYSMDVSVWSWLANDIRSSQDIADTILFVEGTHVDGVQTFYLRNLYETVPMERLSHFLRAGRYTEAEAFAEENGIPLAVVYRKRLDDILSDPSHPSLSRLSSEDEAAVFADQTLDLLGHIGDTAFAID</sequence>
<gene>
    <name evidence="1" type="ORF">H4S07_005763</name>
</gene>
<accession>A0ACC1L0E4</accession>